<organism evidence="4 5">
    <name type="scientific">Coturnix japonica</name>
    <name type="common">Japanese quail</name>
    <name type="synonym">Coturnix coturnix japonica</name>
    <dbReference type="NCBI Taxonomy" id="93934"/>
    <lineage>
        <taxon>Eukaryota</taxon>
        <taxon>Metazoa</taxon>
        <taxon>Chordata</taxon>
        <taxon>Craniata</taxon>
        <taxon>Vertebrata</taxon>
        <taxon>Euteleostomi</taxon>
        <taxon>Archelosauria</taxon>
        <taxon>Archosauria</taxon>
        <taxon>Dinosauria</taxon>
        <taxon>Saurischia</taxon>
        <taxon>Theropoda</taxon>
        <taxon>Coelurosauria</taxon>
        <taxon>Aves</taxon>
        <taxon>Neognathae</taxon>
        <taxon>Galloanserae</taxon>
        <taxon>Galliformes</taxon>
        <taxon>Phasianidae</taxon>
        <taxon>Perdicinae</taxon>
        <taxon>Coturnix</taxon>
    </lineage>
</organism>
<evidence type="ECO:0000313" key="4">
    <source>
        <dbReference type="Ensembl" id="ENSCJPP00005002281.1"/>
    </source>
</evidence>
<dbReference type="Ensembl" id="ENSCJPT00005004116.1">
    <property type="protein sequence ID" value="ENSCJPP00005002281.1"/>
    <property type="gene ID" value="ENSCJPG00005002479.1"/>
</dbReference>
<dbReference type="PANTHER" id="PTHR48051:SF64">
    <property type="entry name" value="LEUCINE RICH REPEATS AND CALPONIN HOMOLOGY DOMAIN CONTAINING 4"/>
    <property type="match status" value="1"/>
</dbReference>
<proteinExistence type="predicted"/>
<reference evidence="4" key="2">
    <citation type="submission" date="2025-09" db="UniProtKB">
        <authorList>
            <consortium name="Ensembl"/>
        </authorList>
    </citation>
    <scope>IDENTIFICATION</scope>
</reference>
<dbReference type="AlphaFoldDB" id="A0A8C2Y5M2"/>
<dbReference type="InterPro" id="IPR001611">
    <property type="entry name" value="Leu-rich_rpt"/>
</dbReference>
<feature type="region of interest" description="Disordered" evidence="3">
    <location>
        <begin position="222"/>
        <end position="341"/>
    </location>
</feature>
<dbReference type="SUPFAM" id="SSF52075">
    <property type="entry name" value="Outer arm dynein light chain 1"/>
    <property type="match status" value="1"/>
</dbReference>
<feature type="compositionally biased region" description="Polar residues" evidence="3">
    <location>
        <begin position="388"/>
        <end position="397"/>
    </location>
</feature>
<keyword evidence="2" id="KW-0677">Repeat</keyword>
<dbReference type="Proteomes" id="UP000694412">
    <property type="component" value="Unassembled WGS sequence"/>
</dbReference>
<dbReference type="GeneTree" id="ENSGT00940000158330"/>
<dbReference type="InterPro" id="IPR032675">
    <property type="entry name" value="LRR_dom_sf"/>
</dbReference>
<reference evidence="4" key="1">
    <citation type="submission" date="2025-08" db="UniProtKB">
        <authorList>
            <consortium name="Ensembl"/>
        </authorList>
    </citation>
    <scope>IDENTIFICATION</scope>
</reference>
<keyword evidence="5" id="KW-1185">Reference proteome</keyword>
<dbReference type="Gene3D" id="3.80.10.10">
    <property type="entry name" value="Ribonuclease Inhibitor"/>
    <property type="match status" value="1"/>
</dbReference>
<evidence type="ECO:0000256" key="2">
    <source>
        <dbReference type="ARBA" id="ARBA00022737"/>
    </source>
</evidence>
<dbReference type="InterPro" id="IPR050216">
    <property type="entry name" value="LRR_domain-containing"/>
</dbReference>
<protein>
    <submittedName>
        <fullName evidence="4">Leucine rich repeats and calponin homology domain containing 4</fullName>
    </submittedName>
</protein>
<dbReference type="PROSITE" id="PS51450">
    <property type="entry name" value="LRR"/>
    <property type="match status" value="1"/>
</dbReference>
<dbReference type="PANTHER" id="PTHR48051">
    <property type="match status" value="1"/>
</dbReference>
<feature type="compositionally biased region" description="Pro residues" evidence="3">
    <location>
        <begin position="11"/>
        <end position="22"/>
    </location>
</feature>
<sequence>MTALRQLVGETPPPNKEQPPPQMRGLPLNKRLPPSGWDIPPKWGCPPSLWDTLIPPHWTPPLPIPSLHIGTPPHLVPPPHQDVSCNELRSLPPSIGRLSSLRDLNVRRNRITALPAELSLLPLVRLDFSCNHVTSIPRCFRRLRHLQALLCDNNPLHSPPPQVCLKGRVHIFKYLQSEHPDTINTCLPTELSPLRPRGGLDSGFNSVDSGCKRWSGNEFSDLTYGPKEKRSTVGGDSDPEQLELLEGSTTGGEEEEDLPCTPPQPPGGSPLSVRWGGDRQRRPPRNVQLWKKRERGERGKRGNSDPLEPSTFLQQTPGVLHPAALSAHHEPPHPHQAPRLNSFLFRVNSAKPAAAPPGDKRTELQQSTKTLMPEEVGGAALRAPCRTPRTTVSDAPT</sequence>
<feature type="region of interest" description="Disordered" evidence="3">
    <location>
        <begin position="1"/>
        <end position="31"/>
    </location>
</feature>
<name>A0A8C2Y5M2_COTJA</name>
<evidence type="ECO:0000256" key="1">
    <source>
        <dbReference type="ARBA" id="ARBA00022614"/>
    </source>
</evidence>
<dbReference type="GO" id="GO:0005737">
    <property type="term" value="C:cytoplasm"/>
    <property type="evidence" value="ECO:0007669"/>
    <property type="project" value="TreeGrafter"/>
</dbReference>
<feature type="region of interest" description="Disordered" evidence="3">
    <location>
        <begin position="373"/>
        <end position="397"/>
    </location>
</feature>
<evidence type="ECO:0000256" key="3">
    <source>
        <dbReference type="SAM" id="MobiDB-lite"/>
    </source>
</evidence>
<keyword evidence="1" id="KW-0433">Leucine-rich repeat</keyword>
<gene>
    <name evidence="4" type="primary">LRCH4</name>
</gene>
<feature type="compositionally biased region" description="Basic and acidic residues" evidence="3">
    <location>
        <begin position="294"/>
        <end position="303"/>
    </location>
</feature>
<evidence type="ECO:0000313" key="5">
    <source>
        <dbReference type="Proteomes" id="UP000694412"/>
    </source>
</evidence>
<accession>A0A8C2Y5M2</accession>
<dbReference type="FunFam" id="3.80.10.10:FF:000067">
    <property type="entry name" value="Leucine-rich repeat and calponin homology domain-containing protein 4 isoform 1"/>
    <property type="match status" value="1"/>
</dbReference>